<dbReference type="Proteomes" id="UP000682892">
    <property type="component" value="Chromosome 3"/>
</dbReference>
<name>A0A1S4F9P9_AEDAE</name>
<proteinExistence type="predicted"/>
<dbReference type="OMA" id="RSCKAHP"/>
<dbReference type="HOGENOM" id="CLU_2387941_0_0_1"/>
<reference evidence="1" key="2">
    <citation type="journal article" date="2007" name="Science">
        <title>Genome sequence of Aedes aegypti, a major arbovirus vector.</title>
        <authorList>
            <person name="Nene V."/>
            <person name="Wortman J.R."/>
            <person name="Lawson D."/>
            <person name="Haas B."/>
            <person name="Kodira C."/>
            <person name="Tu Z.J."/>
            <person name="Loftus B."/>
            <person name="Xi Z."/>
            <person name="Megy K."/>
            <person name="Grabherr M."/>
            <person name="Ren Q."/>
            <person name="Zdobnov E.M."/>
            <person name="Lobo N.F."/>
            <person name="Campbell K.S."/>
            <person name="Brown S.E."/>
            <person name="Bonaldo M.F."/>
            <person name="Zhu J."/>
            <person name="Sinkins S.P."/>
            <person name="Hogenkamp D.G."/>
            <person name="Amedeo P."/>
            <person name="Arensburger P."/>
            <person name="Atkinson P.W."/>
            <person name="Bidwell S."/>
            <person name="Biedler J."/>
            <person name="Birney E."/>
            <person name="Bruggner R.V."/>
            <person name="Costas J."/>
            <person name="Coy M.R."/>
            <person name="Crabtree J."/>
            <person name="Crawford M."/>
            <person name="Debruyn B."/>
            <person name="Decaprio D."/>
            <person name="Eiglmeier K."/>
            <person name="Eisenstadt E."/>
            <person name="El-Dorry H."/>
            <person name="Gelbart W.M."/>
            <person name="Gomes S.L."/>
            <person name="Hammond M."/>
            <person name="Hannick L.I."/>
            <person name="Hogan J.R."/>
            <person name="Holmes M.H."/>
            <person name="Jaffe D."/>
            <person name="Johnston J.S."/>
            <person name="Kennedy R.C."/>
            <person name="Koo H."/>
            <person name="Kravitz S."/>
            <person name="Kriventseva E.V."/>
            <person name="Kulp D."/>
            <person name="Labutti K."/>
            <person name="Lee E."/>
            <person name="Li S."/>
            <person name="Lovin D.D."/>
            <person name="Mao C."/>
            <person name="Mauceli E."/>
            <person name="Menck C.F."/>
            <person name="Miller J.R."/>
            <person name="Montgomery P."/>
            <person name="Mori A."/>
            <person name="Nascimento A.L."/>
            <person name="Naveira H.F."/>
            <person name="Nusbaum C."/>
            <person name="O'leary S."/>
            <person name="Orvis J."/>
            <person name="Pertea M."/>
            <person name="Quesneville H."/>
            <person name="Reidenbach K.R."/>
            <person name="Rogers Y.H."/>
            <person name="Roth C.W."/>
            <person name="Schneider J.R."/>
            <person name="Schatz M."/>
            <person name="Shumway M."/>
            <person name="Stanke M."/>
            <person name="Stinson E.O."/>
            <person name="Tubio J.M."/>
            <person name="Vanzee J.P."/>
            <person name="Verjovski-Almeida S."/>
            <person name="Werner D."/>
            <person name="White O."/>
            <person name="Wyder S."/>
            <person name="Zeng Q."/>
            <person name="Zhao Q."/>
            <person name="Zhao Y."/>
            <person name="Hill C.A."/>
            <person name="Raikhel A.S."/>
            <person name="Soares M.B."/>
            <person name="Knudson D.L."/>
            <person name="Lee N.H."/>
            <person name="Galagan J."/>
            <person name="Salzberg S.L."/>
            <person name="Paulsen I.T."/>
            <person name="Dimopoulos G."/>
            <person name="Collins F.H."/>
            <person name="Birren B."/>
            <person name="Fraser-Liggett C.M."/>
            <person name="Severson D.W."/>
        </authorList>
    </citation>
    <scope>NUCLEOTIDE SEQUENCE [LARGE SCALE GENOMIC DNA]</scope>
    <source>
        <strain evidence="1">Liverpool</strain>
    </source>
</reference>
<organism evidence="1 2">
    <name type="scientific">Aedes aegypti</name>
    <name type="common">Yellowfever mosquito</name>
    <name type="synonym">Culex aegypti</name>
    <dbReference type="NCBI Taxonomy" id="7159"/>
    <lineage>
        <taxon>Eukaryota</taxon>
        <taxon>Metazoa</taxon>
        <taxon>Ecdysozoa</taxon>
        <taxon>Arthropoda</taxon>
        <taxon>Hexapoda</taxon>
        <taxon>Insecta</taxon>
        <taxon>Pterygota</taxon>
        <taxon>Neoptera</taxon>
        <taxon>Endopterygota</taxon>
        <taxon>Diptera</taxon>
        <taxon>Nematocera</taxon>
        <taxon>Culicoidea</taxon>
        <taxon>Culicidae</taxon>
        <taxon>Culicinae</taxon>
        <taxon>Aedini</taxon>
        <taxon>Aedes</taxon>
        <taxon>Stegomyia</taxon>
    </lineage>
</organism>
<dbReference type="KEGG" id="aag:5566056"/>
<accession>A0A1S4F9P9</accession>
<sequence length="94" mass="10747">MNKASRARPSAKPSNSALANRLVEAARYNPDCICQRPQTKVVCSLCNFASYGRVLRSCKAHPNVYFLMDFSNCPKCKQSYRYLKEVPDDDRRLI</sequence>
<dbReference type="EMBL" id="CH477328">
    <property type="protein sequence ID" value="EAT43431.1"/>
    <property type="molecule type" value="Genomic_DNA"/>
</dbReference>
<dbReference type="OrthoDB" id="6365737at2759"/>
<dbReference type="AlphaFoldDB" id="A0A1S4F9P9"/>
<gene>
    <name evidence="1" type="ORF">AaeL_AAEL005153</name>
</gene>
<evidence type="ECO:0000313" key="1">
    <source>
        <dbReference type="EMBL" id="EAT43431.1"/>
    </source>
</evidence>
<reference evidence="1" key="1">
    <citation type="submission" date="2005-10" db="EMBL/GenBank/DDBJ databases">
        <authorList>
            <person name="Loftus B.J."/>
            <person name="Nene V.M."/>
            <person name="Hannick L.I."/>
            <person name="Bidwell S."/>
            <person name="Haas B."/>
            <person name="Amedeo P."/>
            <person name="Orvis J."/>
            <person name="Wortman J.R."/>
            <person name="White O.R."/>
            <person name="Salzberg S."/>
            <person name="Shumway M."/>
            <person name="Koo H."/>
            <person name="Zhao Y."/>
            <person name="Holmes M."/>
            <person name="Miller J."/>
            <person name="Schatz M."/>
            <person name="Pop M."/>
            <person name="Pai G."/>
            <person name="Utterback T."/>
            <person name="Rogers Y.-H."/>
            <person name="Kravitz S."/>
            <person name="Fraser C.M."/>
        </authorList>
    </citation>
    <scope>NUCLEOTIDE SEQUENCE</scope>
    <source>
        <strain evidence="1">Liverpool</strain>
    </source>
</reference>
<reference evidence="1" key="3">
    <citation type="submission" date="2012-09" db="EMBL/GenBank/DDBJ databases">
        <authorList>
            <consortium name="VectorBase"/>
        </authorList>
    </citation>
    <scope>NUCLEOTIDE SEQUENCE</scope>
    <source>
        <strain evidence="1">Liverpool</strain>
    </source>
</reference>
<evidence type="ECO:0000313" key="2">
    <source>
        <dbReference type="Proteomes" id="UP000682892"/>
    </source>
</evidence>
<protein>
    <submittedName>
        <fullName evidence="1">AAEL005153-PA</fullName>
    </submittedName>
</protein>